<protein>
    <submittedName>
        <fullName evidence="2">Uncharacterized protein</fullName>
    </submittedName>
</protein>
<name>A0ABY6D4S3_9BACT</name>
<dbReference type="Proteomes" id="UP001062165">
    <property type="component" value="Chromosome"/>
</dbReference>
<feature type="region of interest" description="Disordered" evidence="1">
    <location>
        <begin position="57"/>
        <end position="100"/>
    </location>
</feature>
<dbReference type="RefSeq" id="WP_263052618.1">
    <property type="nucleotide sequence ID" value="NZ_CP106735.1"/>
</dbReference>
<gene>
    <name evidence="2" type="ORF">N7E81_07220</name>
</gene>
<feature type="compositionally biased region" description="Polar residues" evidence="1">
    <location>
        <begin position="60"/>
        <end position="70"/>
    </location>
</feature>
<proteinExistence type="predicted"/>
<sequence length="100" mass="11730">MEKFNKRLTKSLVETGNLVPSTIEEIKIYLKSNKIEQLPEQFELNIDSRSKRAEYKYNNHQENYSGTEENLAQAAREGREVPTDIKKKMENDRKNSNPEI</sequence>
<reference evidence="2" key="1">
    <citation type="submission" date="2022-10" db="EMBL/GenBank/DDBJ databases">
        <title>Comparative genomics and taxonomic characterization of three novel marine species of genus Reichenbachiella exhibiting antioxidant and polysaccharide degradation activities.</title>
        <authorList>
            <person name="Muhammad N."/>
            <person name="Lee Y.-J."/>
            <person name="Ko J."/>
            <person name="Kim S.-G."/>
        </authorList>
    </citation>
    <scope>NUCLEOTIDE SEQUENCE</scope>
    <source>
        <strain evidence="2">Wsw4-B4</strain>
    </source>
</reference>
<keyword evidence="3" id="KW-1185">Reference proteome</keyword>
<accession>A0ABY6D4S3</accession>
<evidence type="ECO:0000256" key="1">
    <source>
        <dbReference type="SAM" id="MobiDB-lite"/>
    </source>
</evidence>
<feature type="compositionally biased region" description="Basic and acidic residues" evidence="1">
    <location>
        <begin position="76"/>
        <end position="100"/>
    </location>
</feature>
<organism evidence="2 3">
    <name type="scientific">Reichenbachiella carrageenanivorans</name>
    <dbReference type="NCBI Taxonomy" id="2979869"/>
    <lineage>
        <taxon>Bacteria</taxon>
        <taxon>Pseudomonadati</taxon>
        <taxon>Bacteroidota</taxon>
        <taxon>Cytophagia</taxon>
        <taxon>Cytophagales</taxon>
        <taxon>Reichenbachiellaceae</taxon>
        <taxon>Reichenbachiella</taxon>
    </lineage>
</organism>
<evidence type="ECO:0000313" key="2">
    <source>
        <dbReference type="EMBL" id="UXX80889.1"/>
    </source>
</evidence>
<evidence type="ECO:0000313" key="3">
    <source>
        <dbReference type="Proteomes" id="UP001062165"/>
    </source>
</evidence>
<dbReference type="EMBL" id="CP106735">
    <property type="protein sequence ID" value="UXX80889.1"/>
    <property type="molecule type" value="Genomic_DNA"/>
</dbReference>